<name>A0A4Z2F785_9TELE</name>
<accession>A0A4Z2F785</accession>
<keyword evidence="2" id="KW-1185">Reference proteome</keyword>
<organism evidence="1 2">
    <name type="scientific">Liparis tanakae</name>
    <name type="common">Tanaka's snailfish</name>
    <dbReference type="NCBI Taxonomy" id="230148"/>
    <lineage>
        <taxon>Eukaryota</taxon>
        <taxon>Metazoa</taxon>
        <taxon>Chordata</taxon>
        <taxon>Craniata</taxon>
        <taxon>Vertebrata</taxon>
        <taxon>Euteleostomi</taxon>
        <taxon>Actinopterygii</taxon>
        <taxon>Neopterygii</taxon>
        <taxon>Teleostei</taxon>
        <taxon>Neoteleostei</taxon>
        <taxon>Acanthomorphata</taxon>
        <taxon>Eupercaria</taxon>
        <taxon>Perciformes</taxon>
        <taxon>Cottioidei</taxon>
        <taxon>Cottales</taxon>
        <taxon>Liparidae</taxon>
        <taxon>Liparis</taxon>
    </lineage>
</organism>
<gene>
    <name evidence="1" type="ORF">EYF80_053631</name>
</gene>
<comment type="caution">
    <text evidence="1">The sequence shown here is derived from an EMBL/GenBank/DDBJ whole genome shotgun (WGS) entry which is preliminary data.</text>
</comment>
<proteinExistence type="predicted"/>
<reference evidence="1 2" key="1">
    <citation type="submission" date="2019-03" db="EMBL/GenBank/DDBJ databases">
        <title>First draft genome of Liparis tanakae, snailfish: a comprehensive survey of snailfish specific genes.</title>
        <authorList>
            <person name="Kim W."/>
            <person name="Song I."/>
            <person name="Jeong J.-H."/>
            <person name="Kim D."/>
            <person name="Kim S."/>
            <person name="Ryu S."/>
            <person name="Song J.Y."/>
            <person name="Lee S.K."/>
        </authorList>
    </citation>
    <scope>NUCLEOTIDE SEQUENCE [LARGE SCALE GENOMIC DNA]</scope>
    <source>
        <tissue evidence="1">Muscle</tissue>
    </source>
</reference>
<dbReference type="AlphaFoldDB" id="A0A4Z2F785"/>
<evidence type="ECO:0000313" key="2">
    <source>
        <dbReference type="Proteomes" id="UP000314294"/>
    </source>
</evidence>
<sequence>MWRNSSRNKSGDFVTLSVIFIKTRVEGDGLGARSSSSTPLGLQRHDLGLHAAGRPHDAAPAFVSSTSSFTS</sequence>
<protein>
    <submittedName>
        <fullName evidence="1">Uncharacterized protein</fullName>
    </submittedName>
</protein>
<dbReference type="EMBL" id="SRLO01001647">
    <property type="protein sequence ID" value="TNN36202.1"/>
    <property type="molecule type" value="Genomic_DNA"/>
</dbReference>
<evidence type="ECO:0000313" key="1">
    <source>
        <dbReference type="EMBL" id="TNN36202.1"/>
    </source>
</evidence>
<dbReference type="Proteomes" id="UP000314294">
    <property type="component" value="Unassembled WGS sequence"/>
</dbReference>